<evidence type="ECO:0000313" key="3">
    <source>
        <dbReference type="Proteomes" id="UP000237310"/>
    </source>
</evidence>
<dbReference type="OrthoDB" id="711462at2"/>
<proteinExistence type="predicted"/>
<sequence length="236" mass="27683">MKKTLILILLNFFILNAQNIDNEINRLEKNRKEFIEKINSLKDSISIIDKKINIIKSKEILKTVKDSSLTAIVSKNGKLRKRPYVMDDIIFNFEEDTEVLILDYHKGYFGVCVNSVCGYVNELWIKKNQKVVDLVYVRIQEEEELAKIKEEKKIKKENKQYADIEAKNIKKYGKTLYAKLKKGTFWIGMTDDMAIISLGNPKDINRTVGKWGVHEQWVYDGDYYYFENGILTSYQD</sequence>
<accession>A0A2S5ACK1</accession>
<evidence type="ECO:0000313" key="2">
    <source>
        <dbReference type="EMBL" id="POY40132.1"/>
    </source>
</evidence>
<keyword evidence="1" id="KW-0175">Coiled coil</keyword>
<feature type="coiled-coil region" evidence="1">
    <location>
        <begin position="138"/>
        <end position="167"/>
    </location>
</feature>
<organism evidence="2 3">
    <name type="scientific">Flavobacterium alvei</name>
    <dbReference type="NCBI Taxonomy" id="2080416"/>
    <lineage>
        <taxon>Bacteria</taxon>
        <taxon>Pseudomonadati</taxon>
        <taxon>Bacteroidota</taxon>
        <taxon>Flavobacteriia</taxon>
        <taxon>Flavobacteriales</taxon>
        <taxon>Flavobacteriaceae</taxon>
        <taxon>Flavobacterium</taxon>
    </lineage>
</organism>
<dbReference type="EMBL" id="PQVG01000003">
    <property type="protein sequence ID" value="POY40132.1"/>
    <property type="molecule type" value="Genomic_DNA"/>
</dbReference>
<reference evidence="2 3" key="1">
    <citation type="submission" date="2018-01" db="EMBL/GenBank/DDBJ databases">
        <authorList>
            <person name="Gaut B.S."/>
            <person name="Morton B.R."/>
            <person name="Clegg M.T."/>
            <person name="Duvall M.R."/>
        </authorList>
    </citation>
    <scope>NUCLEOTIDE SEQUENCE [LARGE SCALE GENOMIC DNA]</scope>
    <source>
        <strain evidence="2 3">HR-AY</strain>
    </source>
</reference>
<dbReference type="RefSeq" id="WP_103805195.1">
    <property type="nucleotide sequence ID" value="NZ_PQVG01000003.1"/>
</dbReference>
<feature type="coiled-coil region" evidence="1">
    <location>
        <begin position="10"/>
        <end position="44"/>
    </location>
</feature>
<keyword evidence="3" id="KW-1185">Reference proteome</keyword>
<dbReference type="AlphaFoldDB" id="A0A2S5ACK1"/>
<gene>
    <name evidence="2" type="ORF">C3L50_05655</name>
</gene>
<protein>
    <submittedName>
        <fullName evidence="2">Uncharacterized protein</fullName>
    </submittedName>
</protein>
<comment type="caution">
    <text evidence="2">The sequence shown here is derived from an EMBL/GenBank/DDBJ whole genome shotgun (WGS) entry which is preliminary data.</text>
</comment>
<name>A0A2S5ACK1_9FLAO</name>
<evidence type="ECO:0000256" key="1">
    <source>
        <dbReference type="SAM" id="Coils"/>
    </source>
</evidence>
<dbReference type="Proteomes" id="UP000237310">
    <property type="component" value="Unassembled WGS sequence"/>
</dbReference>